<protein>
    <submittedName>
        <fullName evidence="2">Uncharacterized protein</fullName>
    </submittedName>
</protein>
<dbReference type="Proteomes" id="UP000591929">
    <property type="component" value="Unassembled WGS sequence"/>
</dbReference>
<sequence>MSQGGNLNPLVPMTGGGPVIGAAMLQGYPLMAATIGIGIAAVTAVLLFANNKKKQQSHIS</sequence>
<dbReference type="AlphaFoldDB" id="A0A841Y5M1"/>
<gene>
    <name evidence="2" type="ORF">HB847_04835</name>
</gene>
<name>A0A841Y5M1_9LIST</name>
<evidence type="ECO:0000313" key="2">
    <source>
        <dbReference type="EMBL" id="MBC1371687.1"/>
    </source>
</evidence>
<keyword evidence="1" id="KW-0812">Transmembrane</keyword>
<dbReference type="EMBL" id="JAARPL010000003">
    <property type="protein sequence ID" value="MBC1371687.1"/>
    <property type="molecule type" value="Genomic_DNA"/>
</dbReference>
<organism evidence="2 3">
    <name type="scientific">Listeria booriae</name>
    <dbReference type="NCBI Taxonomy" id="1552123"/>
    <lineage>
        <taxon>Bacteria</taxon>
        <taxon>Bacillati</taxon>
        <taxon>Bacillota</taxon>
        <taxon>Bacilli</taxon>
        <taxon>Bacillales</taxon>
        <taxon>Listeriaceae</taxon>
        <taxon>Listeria</taxon>
    </lineage>
</organism>
<keyword evidence="1" id="KW-1133">Transmembrane helix</keyword>
<feature type="transmembrane region" description="Helical" evidence="1">
    <location>
        <begin position="28"/>
        <end position="49"/>
    </location>
</feature>
<keyword evidence="1" id="KW-0472">Membrane</keyword>
<dbReference type="RefSeq" id="WP_185376326.1">
    <property type="nucleotide sequence ID" value="NZ_JAARPL010000003.1"/>
</dbReference>
<evidence type="ECO:0000313" key="3">
    <source>
        <dbReference type="Proteomes" id="UP000591929"/>
    </source>
</evidence>
<evidence type="ECO:0000256" key="1">
    <source>
        <dbReference type="SAM" id="Phobius"/>
    </source>
</evidence>
<accession>A0A841Y5M1</accession>
<proteinExistence type="predicted"/>
<reference evidence="2 3" key="1">
    <citation type="submission" date="2020-03" db="EMBL/GenBank/DDBJ databases">
        <title>Soil Listeria distribution.</title>
        <authorList>
            <person name="Liao J."/>
            <person name="Wiedmann M."/>
        </authorList>
    </citation>
    <scope>NUCLEOTIDE SEQUENCE [LARGE SCALE GENOMIC DNA]</scope>
    <source>
        <strain evidence="2 3">FSL L7-1681</strain>
    </source>
</reference>
<comment type="caution">
    <text evidence="2">The sequence shown here is derived from an EMBL/GenBank/DDBJ whole genome shotgun (WGS) entry which is preliminary data.</text>
</comment>